<name>A0A3B0JR96_DROGU</name>
<dbReference type="Pfam" id="PF01607">
    <property type="entry name" value="CBM_14"/>
    <property type="match status" value="2"/>
</dbReference>
<dbReference type="AlphaFoldDB" id="A0A3B0JR96"/>
<dbReference type="Gene3D" id="2.170.140.10">
    <property type="entry name" value="Chitin binding domain"/>
    <property type="match status" value="1"/>
</dbReference>
<keyword evidence="2 6" id="KW-0732">Signal</keyword>
<dbReference type="OMA" id="KFIHCGP"/>
<keyword evidence="9" id="KW-1185">Reference proteome</keyword>
<evidence type="ECO:0000313" key="8">
    <source>
        <dbReference type="EMBL" id="SPP84684.1"/>
    </source>
</evidence>
<evidence type="ECO:0000256" key="6">
    <source>
        <dbReference type="SAM" id="SignalP"/>
    </source>
</evidence>
<accession>A0A3B0JR96</accession>
<dbReference type="InterPro" id="IPR051940">
    <property type="entry name" value="Chitin_bind-dev_reg"/>
</dbReference>
<feature type="domain" description="Chitin-binding type-2" evidence="7">
    <location>
        <begin position="36"/>
        <end position="96"/>
    </location>
</feature>
<evidence type="ECO:0000313" key="9">
    <source>
        <dbReference type="Proteomes" id="UP000268350"/>
    </source>
</evidence>
<gene>
    <name evidence="8" type="ORF">DGUA_6G014489</name>
</gene>
<dbReference type="GO" id="GO:0005576">
    <property type="term" value="C:extracellular region"/>
    <property type="evidence" value="ECO:0007669"/>
    <property type="project" value="InterPro"/>
</dbReference>
<keyword evidence="4" id="KW-1015">Disulfide bond</keyword>
<sequence>MRASVFAFVVLVAVLAALEGEAYVEVPINADMSLAMPQCPAYDDPSRLVVLPFPNDCRKYFTCLRGRPYVTQCPESLFWSQRNYRCDYREYSDCQSPDTEGWVEYSAYPGDCSRFYEKRVIRCSNNHLFNAHSQRCEPSQFVNSCESLPPWNSGLPTEPNYPMIPPVIPTAAPPEPEYNAPIDAQLLCNNSIPNSYIPFPGDCRKFIYCGPTATVLNCGADSFWNPILVTCTATSSGCQALHYN</sequence>
<organism evidence="8 9">
    <name type="scientific">Drosophila guanche</name>
    <name type="common">Fruit fly</name>
    <dbReference type="NCBI Taxonomy" id="7266"/>
    <lineage>
        <taxon>Eukaryota</taxon>
        <taxon>Metazoa</taxon>
        <taxon>Ecdysozoa</taxon>
        <taxon>Arthropoda</taxon>
        <taxon>Hexapoda</taxon>
        <taxon>Insecta</taxon>
        <taxon>Pterygota</taxon>
        <taxon>Neoptera</taxon>
        <taxon>Endopterygota</taxon>
        <taxon>Diptera</taxon>
        <taxon>Brachycera</taxon>
        <taxon>Muscomorpha</taxon>
        <taxon>Ephydroidea</taxon>
        <taxon>Drosophilidae</taxon>
        <taxon>Drosophila</taxon>
        <taxon>Sophophora</taxon>
    </lineage>
</organism>
<evidence type="ECO:0000256" key="2">
    <source>
        <dbReference type="ARBA" id="ARBA00022729"/>
    </source>
</evidence>
<dbReference type="PANTHER" id="PTHR23301">
    <property type="entry name" value="CHITIN BINDING PERITROPHIN-A"/>
    <property type="match status" value="1"/>
</dbReference>
<dbReference type="PROSITE" id="PS50940">
    <property type="entry name" value="CHIT_BIND_II"/>
    <property type="match status" value="2"/>
</dbReference>
<dbReference type="SUPFAM" id="SSF57625">
    <property type="entry name" value="Invertebrate chitin-binding proteins"/>
    <property type="match status" value="3"/>
</dbReference>
<keyword evidence="5" id="KW-0325">Glycoprotein</keyword>
<dbReference type="Proteomes" id="UP000268350">
    <property type="component" value="Unassembled WGS sequence"/>
</dbReference>
<protein>
    <submittedName>
        <fullName evidence="8">Blast:Peritrophin-1</fullName>
    </submittedName>
</protein>
<reference evidence="9" key="1">
    <citation type="submission" date="2018-01" db="EMBL/GenBank/DDBJ databases">
        <authorList>
            <person name="Alioto T."/>
            <person name="Alioto T."/>
        </authorList>
    </citation>
    <scope>NUCLEOTIDE SEQUENCE [LARGE SCALE GENOMIC DNA]</scope>
</reference>
<dbReference type="PANTHER" id="PTHR23301:SF0">
    <property type="entry name" value="CHITIN-BINDING TYPE-2 DOMAIN-CONTAINING PROTEIN-RELATED"/>
    <property type="match status" value="1"/>
</dbReference>
<dbReference type="InterPro" id="IPR002557">
    <property type="entry name" value="Chitin-bd_dom"/>
</dbReference>
<evidence type="ECO:0000256" key="3">
    <source>
        <dbReference type="ARBA" id="ARBA00022737"/>
    </source>
</evidence>
<dbReference type="SMART" id="SM00494">
    <property type="entry name" value="ChtBD2"/>
    <property type="match status" value="3"/>
</dbReference>
<keyword evidence="3" id="KW-0677">Repeat</keyword>
<dbReference type="GO" id="GO:0008061">
    <property type="term" value="F:chitin binding"/>
    <property type="evidence" value="ECO:0007669"/>
    <property type="project" value="UniProtKB-KW"/>
</dbReference>
<evidence type="ECO:0000256" key="1">
    <source>
        <dbReference type="ARBA" id="ARBA00022669"/>
    </source>
</evidence>
<keyword evidence="1" id="KW-0147">Chitin-binding</keyword>
<evidence type="ECO:0000256" key="4">
    <source>
        <dbReference type="ARBA" id="ARBA00023157"/>
    </source>
</evidence>
<feature type="signal peptide" evidence="6">
    <location>
        <begin position="1"/>
        <end position="22"/>
    </location>
</feature>
<dbReference type="OrthoDB" id="6020543at2759"/>
<dbReference type="InterPro" id="IPR036508">
    <property type="entry name" value="Chitin-bd_dom_sf"/>
</dbReference>
<feature type="chain" id="PRO_5017282532" evidence="6">
    <location>
        <begin position="23"/>
        <end position="244"/>
    </location>
</feature>
<feature type="domain" description="Chitin-binding type-2" evidence="7">
    <location>
        <begin position="185"/>
        <end position="240"/>
    </location>
</feature>
<proteinExistence type="predicted"/>
<evidence type="ECO:0000259" key="7">
    <source>
        <dbReference type="PROSITE" id="PS50940"/>
    </source>
</evidence>
<evidence type="ECO:0000256" key="5">
    <source>
        <dbReference type="ARBA" id="ARBA00023180"/>
    </source>
</evidence>
<dbReference type="EMBL" id="OUUW01000009">
    <property type="protein sequence ID" value="SPP84684.1"/>
    <property type="molecule type" value="Genomic_DNA"/>
</dbReference>